<dbReference type="AlphaFoldDB" id="Q6D9E8"/>
<proteinExistence type="predicted"/>
<dbReference type="eggNOG" id="ENOG5034B8V">
    <property type="taxonomic scope" value="Bacteria"/>
</dbReference>
<dbReference type="Proteomes" id="UP000007966">
    <property type="component" value="Chromosome"/>
</dbReference>
<evidence type="ECO:0000313" key="1">
    <source>
        <dbReference type="EMBL" id="CAG73582.1"/>
    </source>
</evidence>
<evidence type="ECO:0000313" key="2">
    <source>
        <dbReference type="Proteomes" id="UP000007966"/>
    </source>
</evidence>
<dbReference type="HOGENOM" id="CLU_920853_0_0_6"/>
<keyword evidence="2" id="KW-1185">Reference proteome</keyword>
<dbReference type="EMBL" id="BX950851">
    <property type="protein sequence ID" value="CAG73582.1"/>
    <property type="molecule type" value="Genomic_DNA"/>
</dbReference>
<accession>Q6D9E8</accession>
<sequence length="302" mass="34236">MQGLIMNQLNWPGYRPGNTFAKNQGGAASRKIYAFLAGLIGGCAISNGYQSLDSSLACLRWRRLISPLIEATTKPAVLSPSSFTFSSSSIKSRGTRDTICCDLLFLEPVAISDFPLYWWHSVYAKKKCNQCLKVACTLFYCKCMPPDEGEQKKQRPVVLATHTGRLTTMLLEVTRWLIHSLPKLAPNISIVFWRFIVRIALPRLAACLLKPIQSRKPVRSLSLTSSSLLLAACQLRRYAMFDNTPLELDEIIDQCRALAYAALNITDWEVREILLFVLQERIDHLYRTRQEEPEEAEVHHES</sequence>
<dbReference type="KEGG" id="eca:ECA0668"/>
<organism evidence="1 2">
    <name type="scientific">Pectobacterium atrosepticum (strain SCRI 1043 / ATCC BAA-672)</name>
    <name type="common">Erwinia carotovora subsp. atroseptica</name>
    <dbReference type="NCBI Taxonomy" id="218491"/>
    <lineage>
        <taxon>Bacteria</taxon>
        <taxon>Pseudomonadati</taxon>
        <taxon>Pseudomonadota</taxon>
        <taxon>Gammaproteobacteria</taxon>
        <taxon>Enterobacterales</taxon>
        <taxon>Pectobacteriaceae</taxon>
        <taxon>Pectobacterium</taxon>
    </lineage>
</organism>
<dbReference type="STRING" id="218491.ECA0668"/>
<reference evidence="1" key="1">
    <citation type="submission" date="2004-02" db="EMBL/GenBank/DDBJ databases">
        <title>The genome sequence of the enterobacterial phytopathogen Erwinia carotovora subsp. atroseptica SCRI1043 and functional genomic identification of novel virulence factors.</title>
        <authorList>
            <person name="Bell K.S."/>
            <person name="Sebaihia M."/>
            <person name="Pritchard L."/>
            <person name="Holden M."/>
            <person name="Hyman L.J."/>
            <person name="Holeva M.C."/>
            <person name="Thomson N.R."/>
            <person name="Bentley S.D."/>
            <person name="Churcher C."/>
            <person name="Mungall K."/>
            <person name="Atkin R."/>
            <person name="Bason N."/>
            <person name="Brooks K."/>
            <person name="Chillingworth T."/>
            <person name="Clark K."/>
            <person name="Doggett J."/>
            <person name="Fraser A."/>
            <person name="Hance Z."/>
            <person name="Hauser H."/>
            <person name="Jagels K."/>
            <person name="Moule S."/>
            <person name="Norbertczak H."/>
            <person name="Ormond D."/>
            <person name="Price C."/>
            <person name="Quail M.A."/>
            <person name="Sanders M."/>
            <person name="Walker D."/>
            <person name="Whitehead S."/>
            <person name="Salmond G.P.C."/>
            <person name="Birch P.R.J."/>
            <person name="Barrell B.G."/>
            <person name="Parkhill J."/>
            <person name="Toth I.K."/>
        </authorList>
    </citation>
    <scope>NUCLEOTIDE SEQUENCE</scope>
    <source>
        <strain evidence="1">SCRI1043</strain>
    </source>
</reference>
<name>Q6D9E8_PECAS</name>
<protein>
    <submittedName>
        <fullName evidence="1">Uncharacterized protein</fullName>
    </submittedName>
</protein>
<gene>
    <name evidence="1" type="ordered locus">ECA0668</name>
</gene>